<dbReference type="EMBL" id="BT054542">
    <property type="protein sequence ID" value="ACL53149.1"/>
    <property type="molecule type" value="mRNA"/>
</dbReference>
<name>B7ZZ00_MAIZE</name>
<accession>B7ZZ00</accession>
<evidence type="ECO:0000313" key="2">
    <source>
        <dbReference type="EMBL" id="ACL53149.1"/>
    </source>
</evidence>
<feature type="compositionally biased region" description="Low complexity" evidence="1">
    <location>
        <begin position="184"/>
        <end position="207"/>
    </location>
</feature>
<dbReference type="AlphaFoldDB" id="B7ZZ00"/>
<sequence length="216" mass="23452">MAADCSLRLQRLRPTRSLTSPYSRSSPRATPSRSSTSPTTSTATALPPSPSLPPPATQASSWRGCPVRTRPSSSSPSRPTSRASLRASRAPRGSRPWSPLPSSPTQRPCSSHSSTHPSLRCSRQRACSSPTHSCTGRKRRRQGWASRRCRSSASRPSRKSCERCVCATTLVPRCGPTTSTPMATRPLSRCRSSRTSSSPSKTSWHPSATLRPWRPC</sequence>
<feature type="region of interest" description="Disordered" evidence="1">
    <location>
        <begin position="176"/>
        <end position="216"/>
    </location>
</feature>
<feature type="compositionally biased region" description="Polar residues" evidence="1">
    <location>
        <begin position="125"/>
        <end position="134"/>
    </location>
</feature>
<feature type="compositionally biased region" description="Basic residues" evidence="1">
    <location>
        <begin position="135"/>
        <end position="150"/>
    </location>
</feature>
<feature type="compositionally biased region" description="Low complexity" evidence="1">
    <location>
        <begin position="68"/>
        <end position="97"/>
    </location>
</feature>
<reference evidence="2" key="1">
    <citation type="journal article" date="2009" name="PLoS Genet.">
        <title>Sequencing, mapping, and analysis of 27,455 maize full-length cDNAs.</title>
        <authorList>
            <person name="Soderlund C."/>
            <person name="Descour A."/>
            <person name="Kudrna D."/>
            <person name="Bomhoff M."/>
            <person name="Boyd L."/>
            <person name="Currie J."/>
            <person name="Angelova A."/>
            <person name="Collura K."/>
            <person name="Wissotski M."/>
            <person name="Ashley E."/>
            <person name="Morrow D."/>
            <person name="Fernandes J."/>
            <person name="Walbot V."/>
            <person name="Yu Y."/>
        </authorList>
    </citation>
    <scope>NUCLEOTIDE SEQUENCE</scope>
    <source>
        <strain evidence="2">B73</strain>
    </source>
</reference>
<protein>
    <submittedName>
        <fullName evidence="2">Uncharacterized protein</fullName>
    </submittedName>
</protein>
<feature type="region of interest" description="Disordered" evidence="1">
    <location>
        <begin position="1"/>
        <end position="151"/>
    </location>
</feature>
<feature type="compositionally biased region" description="Pro residues" evidence="1">
    <location>
        <begin position="47"/>
        <end position="56"/>
    </location>
</feature>
<feature type="compositionally biased region" description="Polar residues" evidence="1">
    <location>
        <begin position="103"/>
        <end position="117"/>
    </location>
</feature>
<evidence type="ECO:0000256" key="1">
    <source>
        <dbReference type="SAM" id="MobiDB-lite"/>
    </source>
</evidence>
<organism evidence="2">
    <name type="scientific">Zea mays</name>
    <name type="common">Maize</name>
    <dbReference type="NCBI Taxonomy" id="4577"/>
    <lineage>
        <taxon>Eukaryota</taxon>
        <taxon>Viridiplantae</taxon>
        <taxon>Streptophyta</taxon>
        <taxon>Embryophyta</taxon>
        <taxon>Tracheophyta</taxon>
        <taxon>Spermatophyta</taxon>
        <taxon>Magnoliopsida</taxon>
        <taxon>Liliopsida</taxon>
        <taxon>Poales</taxon>
        <taxon>Poaceae</taxon>
        <taxon>PACMAD clade</taxon>
        <taxon>Panicoideae</taxon>
        <taxon>Andropogonodae</taxon>
        <taxon>Andropogoneae</taxon>
        <taxon>Tripsacinae</taxon>
        <taxon>Zea</taxon>
    </lineage>
</organism>
<proteinExistence type="evidence at transcript level"/>
<feature type="compositionally biased region" description="Low complexity" evidence="1">
    <location>
        <begin position="19"/>
        <end position="46"/>
    </location>
</feature>